<protein>
    <recommendedName>
        <fullName evidence="5">DUF2782 domain-containing protein</fullName>
    </recommendedName>
</protein>
<dbReference type="InterPro" id="IPR021357">
    <property type="entry name" value="DUF2782"/>
</dbReference>
<dbReference type="Gene3D" id="2.20.130.30">
    <property type="entry name" value="Protein of unknown function DUF2782"/>
    <property type="match status" value="1"/>
</dbReference>
<dbReference type="Pfam" id="PF11191">
    <property type="entry name" value="DUF2782"/>
    <property type="match status" value="1"/>
</dbReference>
<dbReference type="Proteomes" id="UP000178379">
    <property type="component" value="Unassembled WGS sequence"/>
</dbReference>
<dbReference type="STRING" id="1817756.A2140_03155"/>
<sequence length="129" mass="13983">MKIHALIVIPLALLLAAPAFAADQPEPAKTKAGKATVPAPPPIPPAGSYKAKPEPPADQPADLEPVVTITTRGDDLIEEYRMNGKLYMVKVTPGKGKPYYLIDPEGKGEFRRSDLQPSISVPTWVIKRF</sequence>
<feature type="region of interest" description="Disordered" evidence="1">
    <location>
        <begin position="24"/>
        <end position="66"/>
    </location>
</feature>
<dbReference type="EMBL" id="MFSQ01000073">
    <property type="protein sequence ID" value="OGI40035.1"/>
    <property type="molecule type" value="Genomic_DNA"/>
</dbReference>
<proteinExistence type="predicted"/>
<name>A0A1F6T4S8_9PROT</name>
<evidence type="ECO:0000256" key="2">
    <source>
        <dbReference type="SAM" id="SignalP"/>
    </source>
</evidence>
<accession>A0A1F6T4S8</accession>
<gene>
    <name evidence="3" type="ORF">A2140_03155</name>
</gene>
<comment type="caution">
    <text evidence="3">The sequence shown here is derived from an EMBL/GenBank/DDBJ whole genome shotgun (WGS) entry which is preliminary data.</text>
</comment>
<feature type="chain" id="PRO_5009526558" description="DUF2782 domain-containing protein" evidence="2">
    <location>
        <begin position="22"/>
        <end position="129"/>
    </location>
</feature>
<organism evidence="3 4">
    <name type="scientific">Candidatus Muproteobacteria bacterium RBG_16_62_13</name>
    <dbReference type="NCBI Taxonomy" id="1817756"/>
    <lineage>
        <taxon>Bacteria</taxon>
        <taxon>Pseudomonadati</taxon>
        <taxon>Pseudomonadota</taxon>
        <taxon>Candidatus Muproteobacteria</taxon>
    </lineage>
</organism>
<evidence type="ECO:0000256" key="1">
    <source>
        <dbReference type="SAM" id="MobiDB-lite"/>
    </source>
</evidence>
<feature type="signal peptide" evidence="2">
    <location>
        <begin position="1"/>
        <end position="21"/>
    </location>
</feature>
<keyword evidence="2" id="KW-0732">Signal</keyword>
<reference evidence="3 4" key="1">
    <citation type="journal article" date="2016" name="Nat. Commun.">
        <title>Thousands of microbial genomes shed light on interconnected biogeochemical processes in an aquifer system.</title>
        <authorList>
            <person name="Anantharaman K."/>
            <person name="Brown C.T."/>
            <person name="Hug L.A."/>
            <person name="Sharon I."/>
            <person name="Castelle C.J."/>
            <person name="Probst A.J."/>
            <person name="Thomas B.C."/>
            <person name="Singh A."/>
            <person name="Wilkins M.J."/>
            <person name="Karaoz U."/>
            <person name="Brodie E.L."/>
            <person name="Williams K.H."/>
            <person name="Hubbard S.S."/>
            <person name="Banfield J.F."/>
        </authorList>
    </citation>
    <scope>NUCLEOTIDE SEQUENCE [LARGE SCALE GENOMIC DNA]</scope>
</reference>
<evidence type="ECO:0000313" key="3">
    <source>
        <dbReference type="EMBL" id="OGI40035.1"/>
    </source>
</evidence>
<evidence type="ECO:0000313" key="4">
    <source>
        <dbReference type="Proteomes" id="UP000178379"/>
    </source>
</evidence>
<evidence type="ECO:0008006" key="5">
    <source>
        <dbReference type="Google" id="ProtNLM"/>
    </source>
</evidence>
<dbReference type="AlphaFoldDB" id="A0A1F6T4S8"/>